<dbReference type="Gene3D" id="3.30.450.50">
    <property type="entry name" value="Longin domain"/>
    <property type="match status" value="1"/>
</dbReference>
<dbReference type="Pfam" id="PF00957">
    <property type="entry name" value="Synaptobrevin"/>
    <property type="match status" value="1"/>
</dbReference>
<dbReference type="GO" id="GO:0005737">
    <property type="term" value="C:cytoplasm"/>
    <property type="evidence" value="ECO:0007669"/>
    <property type="project" value="UniProtKB-ARBA"/>
</dbReference>
<evidence type="ECO:0000313" key="13">
    <source>
        <dbReference type="EMBL" id="GMI17613.1"/>
    </source>
</evidence>
<evidence type="ECO:0000256" key="2">
    <source>
        <dbReference type="ARBA" id="ARBA00022448"/>
    </source>
</evidence>
<dbReference type="Gene3D" id="1.20.5.110">
    <property type="match status" value="1"/>
</dbReference>
<dbReference type="InterPro" id="IPR001388">
    <property type="entry name" value="Synaptobrevin-like"/>
</dbReference>
<evidence type="ECO:0000256" key="9">
    <source>
        <dbReference type="SAM" id="Coils"/>
    </source>
</evidence>
<accession>A0A9W7KZG7</accession>
<feature type="domain" description="Longin" evidence="11">
    <location>
        <begin position="24"/>
        <end position="114"/>
    </location>
</feature>
<evidence type="ECO:0000256" key="5">
    <source>
        <dbReference type="ARBA" id="ARBA00022989"/>
    </source>
</evidence>
<keyword evidence="6 10" id="KW-0472">Membrane</keyword>
<keyword evidence="14" id="KW-1185">Reference proteome</keyword>
<feature type="transmembrane region" description="Helical" evidence="10">
    <location>
        <begin position="213"/>
        <end position="231"/>
    </location>
</feature>
<keyword evidence="8 9" id="KW-0175">Coiled coil</keyword>
<evidence type="ECO:0000259" key="11">
    <source>
        <dbReference type="PROSITE" id="PS50859"/>
    </source>
</evidence>
<dbReference type="CDD" id="cd15843">
    <property type="entry name" value="R-SNARE"/>
    <property type="match status" value="1"/>
</dbReference>
<dbReference type="Proteomes" id="UP001165122">
    <property type="component" value="Unassembled WGS sequence"/>
</dbReference>
<comment type="caution">
    <text evidence="13">The sequence shown here is derived from an EMBL/GenBank/DDBJ whole genome shotgun (WGS) entry which is preliminary data.</text>
</comment>
<dbReference type="InterPro" id="IPR042855">
    <property type="entry name" value="V_SNARE_CC"/>
</dbReference>
<dbReference type="PROSITE" id="PS50892">
    <property type="entry name" value="V_SNARE"/>
    <property type="match status" value="1"/>
</dbReference>
<evidence type="ECO:0000256" key="1">
    <source>
        <dbReference type="ARBA" id="ARBA00008025"/>
    </source>
</evidence>
<keyword evidence="3 10" id="KW-0812">Transmembrane</keyword>
<evidence type="ECO:0000256" key="4">
    <source>
        <dbReference type="ARBA" id="ARBA00022927"/>
    </source>
</evidence>
<organism evidence="13 14">
    <name type="scientific">Triparma laevis f. longispina</name>
    <dbReference type="NCBI Taxonomy" id="1714387"/>
    <lineage>
        <taxon>Eukaryota</taxon>
        <taxon>Sar</taxon>
        <taxon>Stramenopiles</taxon>
        <taxon>Ochrophyta</taxon>
        <taxon>Bolidophyceae</taxon>
        <taxon>Parmales</taxon>
        <taxon>Triparmaceae</taxon>
        <taxon>Triparma</taxon>
    </lineage>
</organism>
<evidence type="ECO:0000256" key="7">
    <source>
        <dbReference type="ARBA" id="ARBA00046280"/>
    </source>
</evidence>
<sequence>MSENTGFLGNKMSEKGHNNISFIGVARISDKAVVASLAYNSTVDLAGVKNVLNEKIGMQAGTHYSFSIGQTTWHLMADGLGRVFIAITASSYPARVATQCVDDLSRTFVAKAGEKSLTCKEKALDKACKSLFEKICAKYDNLSEVDVLSGVTAKVESVKLVMQENVELALQNCVTLESIEEKAEQLQQQAGVFKKTAKDIRNKMWWKNLKMKLAIAFIILAILGVILAVTIPKVKAATGSDDNDGD</sequence>
<dbReference type="AlphaFoldDB" id="A0A9W7KZG7"/>
<evidence type="ECO:0000259" key="12">
    <source>
        <dbReference type="PROSITE" id="PS50892"/>
    </source>
</evidence>
<evidence type="ECO:0000256" key="6">
    <source>
        <dbReference type="ARBA" id="ARBA00023136"/>
    </source>
</evidence>
<dbReference type="GO" id="GO:0016192">
    <property type="term" value="P:vesicle-mediated transport"/>
    <property type="evidence" value="ECO:0007669"/>
    <property type="project" value="InterPro"/>
</dbReference>
<name>A0A9W7KZG7_9STRA</name>
<dbReference type="InterPro" id="IPR051097">
    <property type="entry name" value="Synaptobrevin-like_transport"/>
</dbReference>
<dbReference type="PANTHER" id="PTHR21136">
    <property type="entry name" value="SNARE PROTEINS"/>
    <property type="match status" value="1"/>
</dbReference>
<keyword evidence="5 10" id="KW-1133">Transmembrane helix</keyword>
<comment type="similarity">
    <text evidence="1">Belongs to the synaptobrevin family.</text>
</comment>
<dbReference type="PROSITE" id="PS50859">
    <property type="entry name" value="LONGIN"/>
    <property type="match status" value="1"/>
</dbReference>
<evidence type="ECO:0000256" key="10">
    <source>
        <dbReference type="SAM" id="Phobius"/>
    </source>
</evidence>
<dbReference type="SUPFAM" id="SSF64356">
    <property type="entry name" value="SNARE-like"/>
    <property type="match status" value="1"/>
</dbReference>
<dbReference type="GO" id="GO:0012505">
    <property type="term" value="C:endomembrane system"/>
    <property type="evidence" value="ECO:0007669"/>
    <property type="project" value="UniProtKB-SubCell"/>
</dbReference>
<gene>
    <name evidence="13" type="ORF">TrLO_g4435</name>
</gene>
<dbReference type="PRINTS" id="PR00219">
    <property type="entry name" value="SYNAPTOBREVN"/>
</dbReference>
<evidence type="ECO:0000256" key="8">
    <source>
        <dbReference type="PROSITE-ProRule" id="PRU00290"/>
    </source>
</evidence>
<dbReference type="SUPFAM" id="SSF58038">
    <property type="entry name" value="SNARE fusion complex"/>
    <property type="match status" value="1"/>
</dbReference>
<dbReference type="InterPro" id="IPR010908">
    <property type="entry name" value="Longin_dom"/>
</dbReference>
<evidence type="ECO:0000313" key="14">
    <source>
        <dbReference type="Proteomes" id="UP001165122"/>
    </source>
</evidence>
<feature type="domain" description="V-SNARE coiled-coil homology" evidence="12">
    <location>
        <begin position="147"/>
        <end position="207"/>
    </location>
</feature>
<keyword evidence="2" id="KW-0813">Transport</keyword>
<proteinExistence type="inferred from homology"/>
<dbReference type="OrthoDB" id="190375at2759"/>
<comment type="subcellular location">
    <subcellularLocation>
        <location evidence="7">Endomembrane system</location>
        <topology evidence="7">Single-pass type IV membrane protein</topology>
    </subcellularLocation>
</comment>
<reference evidence="14" key="1">
    <citation type="journal article" date="2023" name="Commun. Biol.">
        <title>Genome analysis of Parmales, the sister group of diatoms, reveals the evolutionary specialization of diatoms from phago-mixotrophs to photoautotrophs.</title>
        <authorList>
            <person name="Ban H."/>
            <person name="Sato S."/>
            <person name="Yoshikawa S."/>
            <person name="Yamada K."/>
            <person name="Nakamura Y."/>
            <person name="Ichinomiya M."/>
            <person name="Sato N."/>
            <person name="Blanc-Mathieu R."/>
            <person name="Endo H."/>
            <person name="Kuwata A."/>
            <person name="Ogata H."/>
        </authorList>
    </citation>
    <scope>NUCLEOTIDE SEQUENCE [LARGE SCALE GENOMIC DNA]</scope>
    <source>
        <strain evidence="14">NIES 3700</strain>
    </source>
</reference>
<dbReference type="InterPro" id="IPR011012">
    <property type="entry name" value="Longin-like_dom_sf"/>
</dbReference>
<keyword evidence="4" id="KW-0653">Protein transport</keyword>
<feature type="coiled-coil region" evidence="9">
    <location>
        <begin position="176"/>
        <end position="203"/>
    </location>
</feature>
<protein>
    <submittedName>
        <fullName evidence="13">Uncharacterized protein</fullName>
    </submittedName>
</protein>
<dbReference type="PANTHER" id="PTHR21136:SF168">
    <property type="entry name" value="VESICLE-ASSOCIATED MEMBRANE PROTEIN 9"/>
    <property type="match status" value="1"/>
</dbReference>
<evidence type="ECO:0000256" key="3">
    <source>
        <dbReference type="ARBA" id="ARBA00022692"/>
    </source>
</evidence>
<dbReference type="GO" id="GO:0015031">
    <property type="term" value="P:protein transport"/>
    <property type="evidence" value="ECO:0007669"/>
    <property type="project" value="UniProtKB-KW"/>
</dbReference>
<dbReference type="EMBL" id="BRXW01000299">
    <property type="protein sequence ID" value="GMI17613.1"/>
    <property type="molecule type" value="Genomic_DNA"/>
</dbReference>
<dbReference type="CDD" id="cd14824">
    <property type="entry name" value="Longin"/>
    <property type="match status" value="1"/>
</dbReference>
<dbReference type="GO" id="GO:0016020">
    <property type="term" value="C:membrane"/>
    <property type="evidence" value="ECO:0007669"/>
    <property type="project" value="InterPro"/>
</dbReference>